<organism evidence="1">
    <name type="scientific">Candidatus Nitricoxidivorans perseverans</name>
    <dbReference type="NCBI Taxonomy" id="2975601"/>
    <lineage>
        <taxon>Bacteria</taxon>
        <taxon>Pseudomonadati</taxon>
        <taxon>Pseudomonadota</taxon>
        <taxon>Betaproteobacteria</taxon>
        <taxon>Nitrosomonadales</taxon>
        <taxon>Sterolibacteriaceae</taxon>
        <taxon>Candidatus Nitricoxidivorans</taxon>
    </lineage>
</organism>
<dbReference type="EMBL" id="CP107246">
    <property type="protein sequence ID" value="WIM04455.1"/>
    <property type="molecule type" value="Genomic_DNA"/>
</dbReference>
<dbReference type="Proteomes" id="UP001234916">
    <property type="component" value="Chromosome"/>
</dbReference>
<sequence length="423" mass="47715">MHRSDRNYLFSDGDLTTGLDANKRRIHELAEAIPREQFLATSTDTICDYIAGQITVDPLVLHEDQMTMEHAETKIDVTHRFEYGGSHDGRPVMVDGHLLKFHVPFSGDPNLWKARPSTFTLNPPRGDIDARRQILTLTFANTSQTEESWFKQQLESTLASVRQSISAQLNQIQQYNTSVPRAVQEVVAHRREQLSKLHGLVSSFAIPLAKKPGMPEYKPVDISQRRHIQLPKVPAAGFKPEPAISDELYEAILANIRHMGATFEGTPQTYQPLGEDGLRDIVLASLNSVYQGRATGEAFRHYGKTDIRIEEETRSAFVAECKLWAGEQVLIGALDQLLDYLTWRDCKAALVLFNKGVAGFAGVQQTIGNAFPAHANFLREKPGQHHGEWRFVFRSREDTGREVTVHVFCFNLFVASNRVGRRR</sequence>
<dbReference type="KEGG" id="npv:OHM77_06985"/>
<protein>
    <submittedName>
        <fullName evidence="1">Uncharacterized protein</fullName>
    </submittedName>
</protein>
<gene>
    <name evidence="1" type="ORF">OHM77_06985</name>
</gene>
<evidence type="ECO:0000313" key="1">
    <source>
        <dbReference type="EMBL" id="WIM04455.1"/>
    </source>
</evidence>
<reference evidence="1" key="1">
    <citation type="journal article" date="2023" name="Nat. Microbiol.">
        <title>Enrichment and characterization of a nitric oxide-reducing microbial community in a continuous bioreactor.</title>
        <authorList>
            <person name="Garrido-Amador P."/>
            <person name="Stortenbeker N."/>
            <person name="Wessels H.J.C.T."/>
            <person name="Speth D.R."/>
            <person name="Garcia-Heredia I."/>
            <person name="Kartal B."/>
        </authorList>
    </citation>
    <scope>NUCLEOTIDE SEQUENCE</scope>
    <source>
        <strain evidence="1">MAG1</strain>
    </source>
</reference>
<dbReference type="AlphaFoldDB" id="A0AA49ITJ6"/>
<name>A0AA49ITJ6_9PROT</name>
<proteinExistence type="predicted"/>
<accession>A0AA49ITJ6</accession>